<dbReference type="GO" id="GO:0016787">
    <property type="term" value="F:hydrolase activity"/>
    <property type="evidence" value="ECO:0007669"/>
    <property type="project" value="UniProtKB-KW"/>
</dbReference>
<evidence type="ECO:0000259" key="2">
    <source>
        <dbReference type="Pfam" id="PF03959"/>
    </source>
</evidence>
<evidence type="ECO:0000313" key="4">
    <source>
        <dbReference type="Proteomes" id="UP000774326"/>
    </source>
</evidence>
<dbReference type="GO" id="GO:0005634">
    <property type="term" value="C:nucleus"/>
    <property type="evidence" value="ECO:0007669"/>
    <property type="project" value="TreeGrafter"/>
</dbReference>
<keyword evidence="1" id="KW-0378">Hydrolase</keyword>
<dbReference type="Pfam" id="PF03959">
    <property type="entry name" value="FSH1"/>
    <property type="match status" value="1"/>
</dbReference>
<comment type="caution">
    <text evidence="3">The sequence shown here is derived from an EMBL/GenBank/DDBJ whole genome shotgun (WGS) entry which is preliminary data.</text>
</comment>
<dbReference type="Proteomes" id="UP000774326">
    <property type="component" value="Unassembled WGS sequence"/>
</dbReference>
<dbReference type="OrthoDB" id="2094269at2759"/>
<organism evidence="3 4">
    <name type="scientific">Wickerhamomyces pijperi</name>
    <name type="common">Yeast</name>
    <name type="synonym">Pichia pijperi</name>
    <dbReference type="NCBI Taxonomy" id="599730"/>
    <lineage>
        <taxon>Eukaryota</taxon>
        <taxon>Fungi</taxon>
        <taxon>Dikarya</taxon>
        <taxon>Ascomycota</taxon>
        <taxon>Saccharomycotina</taxon>
        <taxon>Saccharomycetes</taxon>
        <taxon>Phaffomycetales</taxon>
        <taxon>Wickerhamomycetaceae</taxon>
        <taxon>Wickerhamomyces</taxon>
    </lineage>
</organism>
<feature type="domain" description="Serine hydrolase" evidence="2">
    <location>
        <begin position="3"/>
        <end position="193"/>
    </location>
</feature>
<reference evidence="3" key="2">
    <citation type="submission" date="2021-01" db="EMBL/GenBank/DDBJ databases">
        <authorList>
            <person name="Schikora-Tamarit M.A."/>
        </authorList>
    </citation>
    <scope>NUCLEOTIDE SEQUENCE</scope>
    <source>
        <strain evidence="3">CBS2887</strain>
    </source>
</reference>
<reference evidence="3" key="1">
    <citation type="journal article" date="2021" name="Open Biol.">
        <title>Shared evolutionary footprints suggest mitochondrial oxidative damage underlies multiple complex I losses in fungi.</title>
        <authorList>
            <person name="Schikora-Tamarit M.A."/>
            <person name="Marcet-Houben M."/>
            <person name="Nosek J."/>
            <person name="Gabaldon T."/>
        </authorList>
    </citation>
    <scope>NUCLEOTIDE SEQUENCE</scope>
    <source>
        <strain evidence="3">CBS2887</strain>
    </source>
</reference>
<dbReference type="InterPro" id="IPR029058">
    <property type="entry name" value="AB_hydrolase_fold"/>
</dbReference>
<gene>
    <name evidence="3" type="ORF">WICPIJ_000912</name>
</gene>
<sequence>MAKKILFLHGYAQSASMYKVKTRALRILLENAGYETIYLQGPVHIPCEIDCDGDESIDLYAWCPRIKTDEDVNISVEDFKERAREHHGDVEGIIAFSQGACLSGIIAAQYKEYLPNLKWIIFCSGFGLNPREYGYHYKNEIDVPSLHVLGELDTVINSESSMRLYGACNEQNRTLWTHHGGHFFPHNNSFLHKVTEWIQSARSQAEDTNDLAAVPTLKLH</sequence>
<evidence type="ECO:0000313" key="3">
    <source>
        <dbReference type="EMBL" id="KAH3688141.1"/>
    </source>
</evidence>
<name>A0A9P8TR61_WICPI</name>
<dbReference type="AlphaFoldDB" id="A0A9P8TR61"/>
<evidence type="ECO:0000256" key="1">
    <source>
        <dbReference type="ARBA" id="ARBA00022801"/>
    </source>
</evidence>
<dbReference type="PANTHER" id="PTHR48070">
    <property type="entry name" value="ESTERASE OVCA2"/>
    <property type="match status" value="1"/>
</dbReference>
<dbReference type="PANTHER" id="PTHR48070:SF6">
    <property type="entry name" value="ESTERASE OVCA2"/>
    <property type="match status" value="1"/>
</dbReference>
<accession>A0A9P8TR61</accession>
<dbReference type="Gene3D" id="3.40.50.1820">
    <property type="entry name" value="alpha/beta hydrolase"/>
    <property type="match status" value="1"/>
</dbReference>
<protein>
    <recommendedName>
        <fullName evidence="2">Serine hydrolase domain-containing protein</fullName>
    </recommendedName>
</protein>
<dbReference type="SUPFAM" id="SSF53474">
    <property type="entry name" value="alpha/beta-Hydrolases"/>
    <property type="match status" value="1"/>
</dbReference>
<keyword evidence="4" id="KW-1185">Reference proteome</keyword>
<dbReference type="InterPro" id="IPR050593">
    <property type="entry name" value="LovG"/>
</dbReference>
<dbReference type="EMBL" id="JAEUBG010000519">
    <property type="protein sequence ID" value="KAH3688141.1"/>
    <property type="molecule type" value="Genomic_DNA"/>
</dbReference>
<proteinExistence type="predicted"/>
<dbReference type="GO" id="GO:0005737">
    <property type="term" value="C:cytoplasm"/>
    <property type="evidence" value="ECO:0007669"/>
    <property type="project" value="TreeGrafter"/>
</dbReference>
<dbReference type="InterPro" id="IPR005645">
    <property type="entry name" value="FSH-like_dom"/>
</dbReference>